<organism evidence="2 3">
    <name type="scientific">Fusarium sporotrichioides</name>
    <dbReference type="NCBI Taxonomy" id="5514"/>
    <lineage>
        <taxon>Eukaryota</taxon>
        <taxon>Fungi</taxon>
        <taxon>Dikarya</taxon>
        <taxon>Ascomycota</taxon>
        <taxon>Pezizomycotina</taxon>
        <taxon>Sordariomycetes</taxon>
        <taxon>Hypocreomycetidae</taxon>
        <taxon>Hypocreales</taxon>
        <taxon>Nectriaceae</taxon>
        <taxon>Fusarium</taxon>
    </lineage>
</organism>
<dbReference type="Proteomes" id="UP000266152">
    <property type="component" value="Unassembled WGS sequence"/>
</dbReference>
<comment type="caution">
    <text evidence="2">The sequence shown here is derived from an EMBL/GenBank/DDBJ whole genome shotgun (WGS) entry which is preliminary data.</text>
</comment>
<feature type="region of interest" description="Disordered" evidence="1">
    <location>
        <begin position="107"/>
        <end position="182"/>
    </location>
</feature>
<sequence>MPSTRTQTGLSLKSTAEKSHKLLSNLKEAVRSTFSKSSEDKEWEKGRERHKYKLREHPDIKSAQDEEDWAYVYQEVLADCVPDNSPNSYRADKGISVDDLRTIADEDQLFAGSRPSTRDGREAASPWDQHRAGRRRRYNGNELEAATYGYQRRAESRCYSTDDRDEPSHEDQFRAESRRFVN</sequence>
<reference evidence="2 3" key="1">
    <citation type="journal article" date="2018" name="PLoS Pathog.">
        <title>Evolution of structural diversity of trichothecenes, a family of toxins produced by plant pathogenic and entomopathogenic fungi.</title>
        <authorList>
            <person name="Proctor R.H."/>
            <person name="McCormick S.P."/>
            <person name="Kim H.S."/>
            <person name="Cardoza R.E."/>
            <person name="Stanley A.M."/>
            <person name="Lindo L."/>
            <person name="Kelly A."/>
            <person name="Brown D.W."/>
            <person name="Lee T."/>
            <person name="Vaughan M.M."/>
            <person name="Alexander N.J."/>
            <person name="Busman M."/>
            <person name="Gutierrez S."/>
        </authorList>
    </citation>
    <scope>NUCLEOTIDE SEQUENCE [LARGE SCALE GENOMIC DNA]</scope>
    <source>
        <strain evidence="2 3">NRRL 3299</strain>
    </source>
</reference>
<keyword evidence="3" id="KW-1185">Reference proteome</keyword>
<evidence type="ECO:0000313" key="3">
    <source>
        <dbReference type="Proteomes" id="UP000266152"/>
    </source>
</evidence>
<name>A0A395SNG3_FUSSP</name>
<gene>
    <name evidence="2" type="ORF">FSPOR_1704</name>
</gene>
<accession>A0A395SNG3</accession>
<proteinExistence type="predicted"/>
<evidence type="ECO:0000313" key="2">
    <source>
        <dbReference type="EMBL" id="RGP74010.1"/>
    </source>
</evidence>
<feature type="compositionally biased region" description="Basic and acidic residues" evidence="1">
    <location>
        <begin position="152"/>
        <end position="182"/>
    </location>
</feature>
<dbReference type="AlphaFoldDB" id="A0A395SNG3"/>
<dbReference type="EMBL" id="PXOF01000023">
    <property type="protein sequence ID" value="RGP74010.1"/>
    <property type="molecule type" value="Genomic_DNA"/>
</dbReference>
<protein>
    <submittedName>
        <fullName evidence="2">Uncharacterized protein</fullName>
    </submittedName>
</protein>
<evidence type="ECO:0000256" key="1">
    <source>
        <dbReference type="SAM" id="MobiDB-lite"/>
    </source>
</evidence>